<dbReference type="InterPro" id="IPR017896">
    <property type="entry name" value="4Fe4S_Fe-S-bd"/>
</dbReference>
<evidence type="ECO:0000313" key="5">
    <source>
        <dbReference type="EMBL" id="MEQ2557844.1"/>
    </source>
</evidence>
<dbReference type="Pfam" id="PF00037">
    <property type="entry name" value="Fer4"/>
    <property type="match status" value="2"/>
</dbReference>
<name>A0ABV1HDS0_9FIRM</name>
<organism evidence="5 6">
    <name type="scientific">Maccoyibacter intestinihominis</name>
    <dbReference type="NCBI Taxonomy" id="3133499"/>
    <lineage>
        <taxon>Bacteria</taxon>
        <taxon>Bacillati</taxon>
        <taxon>Bacillota</taxon>
        <taxon>Clostridia</taxon>
        <taxon>Lachnospirales</taxon>
        <taxon>Lachnospiraceae</taxon>
        <taxon>Maccoyibacter</taxon>
    </lineage>
</organism>
<dbReference type="PANTHER" id="PTHR11615">
    <property type="entry name" value="NITRATE, FORMATE, IRON DEHYDROGENASE"/>
    <property type="match status" value="1"/>
</dbReference>
<dbReference type="PROSITE" id="PS00198">
    <property type="entry name" value="4FE4S_FER_1"/>
    <property type="match status" value="1"/>
</dbReference>
<evidence type="ECO:0000313" key="6">
    <source>
        <dbReference type="Proteomes" id="UP001454489"/>
    </source>
</evidence>
<dbReference type="Gene3D" id="3.30.70.20">
    <property type="match status" value="2"/>
</dbReference>
<dbReference type="InterPro" id="IPR027631">
    <property type="entry name" value="Mono_FeFe_hydrog"/>
</dbReference>
<evidence type="ECO:0000256" key="3">
    <source>
        <dbReference type="ARBA" id="ARBA00023014"/>
    </source>
</evidence>
<reference evidence="5 6" key="1">
    <citation type="submission" date="2024-03" db="EMBL/GenBank/DDBJ databases">
        <title>Human intestinal bacterial collection.</title>
        <authorList>
            <person name="Pauvert C."/>
            <person name="Hitch T.C.A."/>
            <person name="Clavel T."/>
        </authorList>
    </citation>
    <scope>NUCLEOTIDE SEQUENCE [LARGE SCALE GENOMIC DNA]</scope>
    <source>
        <strain evidence="5 6">CLA-AA-H185</strain>
    </source>
</reference>
<comment type="caution">
    <text evidence="5">The sequence shown here is derived from an EMBL/GenBank/DDBJ whole genome shotgun (WGS) entry which is preliminary data.</text>
</comment>
<dbReference type="Gene3D" id="3.40.950.10">
    <property type="entry name" value="Fe-only Hydrogenase (Larger Subunit), Chain L, domain 3"/>
    <property type="match status" value="1"/>
</dbReference>
<dbReference type="Pfam" id="PF02906">
    <property type="entry name" value="Fe_hyd_lg_C"/>
    <property type="match status" value="1"/>
</dbReference>
<protein>
    <submittedName>
        <fullName evidence="5">4Fe-4S dicluster domain-containing protein</fullName>
    </submittedName>
</protein>
<dbReference type="EMBL" id="JBBMEX010000007">
    <property type="protein sequence ID" value="MEQ2557844.1"/>
    <property type="molecule type" value="Genomic_DNA"/>
</dbReference>
<dbReference type="InterPro" id="IPR004108">
    <property type="entry name" value="Fe_hydrogenase_lsu_C"/>
</dbReference>
<keyword evidence="1" id="KW-0479">Metal-binding</keyword>
<dbReference type="NCBIfam" id="TIGR04105">
    <property type="entry name" value="FeFe_hydrog_B1"/>
    <property type="match status" value="1"/>
</dbReference>
<feature type="domain" description="4Fe-4S ferredoxin-type" evidence="4">
    <location>
        <begin position="188"/>
        <end position="217"/>
    </location>
</feature>
<dbReference type="RefSeq" id="WP_353530856.1">
    <property type="nucleotide sequence ID" value="NZ_JBBMEX010000007.1"/>
</dbReference>
<keyword evidence="6" id="KW-1185">Reference proteome</keyword>
<dbReference type="PROSITE" id="PS51379">
    <property type="entry name" value="4FE4S_FER_2"/>
    <property type="match status" value="3"/>
</dbReference>
<keyword evidence="2" id="KW-0408">Iron</keyword>
<keyword evidence="3" id="KW-0411">Iron-sulfur</keyword>
<sequence>MRGIQTPVSEIRHKIFTEIARVAYESENINDSIEAIPFKVCPGDIASYRESIFHERAIASERVRLAMGMSLRPADHVVHVTSGLEESNIAEKYYEPPLMQVIPSACNFCEDKKYEVSNMCQGCIAHPCMEVCPKDAISRVKGKAVIDQEKCIKCGKCKSVCPYDAIAKKERPCSMACGVGAIGTDQYGRAKIDAEKCVSCGQCMVSCPFGAIADKSQIFQLIRCMKQGGNVIAEVAPAFVGQFGPDATPSRVKAALLELGFSDVVETALGADIGAVAEAHHYANHVATGELPFLLTSCCPSWAMLAKTQFPDLIESVSSELTPMVATARSIKKEHPDAKVVFIGPCAAKKLEASRREVRSDVDFVITFEELSGMFEAKGINPNDEKGEGSMHNATAAGRGYAVAGGVAEAVTNCIHEFYPDIDVKIEHAEGLAECKKVLMLAKAGKKNGCMIEGMGCPGGCVAGAGTILPIAKAKVEVEKMKKASSRQLPPKELSEIELD</sequence>
<dbReference type="Proteomes" id="UP001454489">
    <property type="component" value="Unassembled WGS sequence"/>
</dbReference>
<evidence type="ECO:0000256" key="2">
    <source>
        <dbReference type="ARBA" id="ARBA00023004"/>
    </source>
</evidence>
<evidence type="ECO:0000259" key="4">
    <source>
        <dbReference type="PROSITE" id="PS51379"/>
    </source>
</evidence>
<dbReference type="SUPFAM" id="SSF54862">
    <property type="entry name" value="4Fe-4S ferredoxins"/>
    <property type="match status" value="1"/>
</dbReference>
<gene>
    <name evidence="5" type="ORF">WMO43_08170</name>
</gene>
<proteinExistence type="predicted"/>
<evidence type="ECO:0000256" key="1">
    <source>
        <dbReference type="ARBA" id="ARBA00022723"/>
    </source>
</evidence>
<dbReference type="SUPFAM" id="SSF53920">
    <property type="entry name" value="Fe-only hydrogenase"/>
    <property type="match status" value="1"/>
</dbReference>
<accession>A0ABV1HDS0</accession>
<dbReference type="InterPro" id="IPR009016">
    <property type="entry name" value="Fe_hydrogenase"/>
</dbReference>
<dbReference type="InterPro" id="IPR017900">
    <property type="entry name" value="4Fe4S_Fe_S_CS"/>
</dbReference>
<feature type="domain" description="4Fe-4S ferredoxin-type" evidence="4">
    <location>
        <begin position="112"/>
        <end position="141"/>
    </location>
</feature>
<dbReference type="InterPro" id="IPR050340">
    <property type="entry name" value="Cytosolic_Fe-S_CAF"/>
</dbReference>
<feature type="domain" description="4Fe-4S ferredoxin-type" evidence="4">
    <location>
        <begin position="142"/>
        <end position="171"/>
    </location>
</feature>